<sequence length="359" mass="40134">MPVEIGLWRLGARPEKLTVSSPDAESVLENALEQDLSIVDGGLMLIGRQVPTSYGKLIDMLAMTAAGDLVVIENKKARTAREVVAQVLDYASWVESLSYDEIASIYSQKNSGKKLEEAFDDAFGTSLPEQVNQSHEMIIVASELDPSTERIINYLSDNYGVPVNAVFFRFYRDEGRDYLARTWLIDPKDAERKVSQSKAKKGSEPWNGRDFYISLGEGETRNWEDCRKYGFVSGGQGKWYSQTLKLLFPGSRVFVNIPATGYVGVGIVKDSAVPVNEFKVVEGGNEVPILQMPMQAKNMAKNADDPVLSEYLVRVEWLKAVPKNEAHWEKGFFAIQHTACRLTSSFTIEKLSQHFGIDE</sequence>
<name>A0ABY5ZJH0_9BACT</name>
<gene>
    <name evidence="1" type="ORF">L9S41_16105</name>
</gene>
<dbReference type="Gene3D" id="3.40.1350.10">
    <property type="match status" value="1"/>
</dbReference>
<proteinExistence type="predicted"/>
<dbReference type="InterPro" id="IPR011856">
    <property type="entry name" value="tRNA_endonuc-like_dom_sf"/>
</dbReference>
<keyword evidence="2" id="KW-1185">Reference proteome</keyword>
<evidence type="ECO:0008006" key="3">
    <source>
        <dbReference type="Google" id="ProtNLM"/>
    </source>
</evidence>
<dbReference type="EMBL" id="CP092109">
    <property type="protein sequence ID" value="UWZ79188.1"/>
    <property type="molecule type" value="Genomic_DNA"/>
</dbReference>
<evidence type="ECO:0000313" key="1">
    <source>
        <dbReference type="EMBL" id="UWZ79188.1"/>
    </source>
</evidence>
<reference evidence="1" key="1">
    <citation type="journal article" date="2022" name="Environ. Microbiol.">
        <title>Geoalkalibacter halelectricus SAP #1 sp. nov. possessing extracellular electron transfer and mineral#reducing capabilities from a haloalkaline environment.</title>
        <authorList>
            <person name="Yadav S."/>
            <person name="Singh R."/>
            <person name="Sundharam S.S."/>
            <person name="Chaudhary S."/>
            <person name="Krishnamurthi S."/>
            <person name="Patil S.A."/>
        </authorList>
    </citation>
    <scope>NUCLEOTIDE SEQUENCE</scope>
    <source>
        <strain evidence="1">SAP-1</strain>
    </source>
</reference>
<dbReference type="Proteomes" id="UP001060414">
    <property type="component" value="Chromosome"/>
</dbReference>
<dbReference type="RefSeq" id="WP_260747545.1">
    <property type="nucleotide sequence ID" value="NZ_CP092109.1"/>
</dbReference>
<evidence type="ECO:0000313" key="2">
    <source>
        <dbReference type="Proteomes" id="UP001060414"/>
    </source>
</evidence>
<organism evidence="1 2">
    <name type="scientific">Geoalkalibacter halelectricus</name>
    <dbReference type="NCBI Taxonomy" id="2847045"/>
    <lineage>
        <taxon>Bacteria</taxon>
        <taxon>Pseudomonadati</taxon>
        <taxon>Thermodesulfobacteriota</taxon>
        <taxon>Desulfuromonadia</taxon>
        <taxon>Desulfuromonadales</taxon>
        <taxon>Geoalkalibacteraceae</taxon>
        <taxon>Geoalkalibacter</taxon>
    </lineage>
</organism>
<protein>
    <recommendedName>
        <fullName evidence="3">DUF91 domain-containing protein</fullName>
    </recommendedName>
</protein>
<accession>A0ABY5ZJH0</accession>